<dbReference type="SMART" id="SM00034">
    <property type="entry name" value="CLECT"/>
    <property type="match status" value="1"/>
</dbReference>
<dbReference type="InterPro" id="IPR016187">
    <property type="entry name" value="CTDL_fold"/>
</dbReference>
<reference evidence="4" key="1">
    <citation type="journal article" date="2012" name="Nature">
        <title>The oyster genome reveals stress adaptation and complexity of shell formation.</title>
        <authorList>
            <person name="Zhang G."/>
            <person name="Fang X."/>
            <person name="Guo X."/>
            <person name="Li L."/>
            <person name="Luo R."/>
            <person name="Xu F."/>
            <person name="Yang P."/>
            <person name="Zhang L."/>
            <person name="Wang X."/>
            <person name="Qi H."/>
            <person name="Xiong Z."/>
            <person name="Que H."/>
            <person name="Xie Y."/>
            <person name="Holland P.W."/>
            <person name="Paps J."/>
            <person name="Zhu Y."/>
            <person name="Wu F."/>
            <person name="Chen Y."/>
            <person name="Wang J."/>
            <person name="Peng C."/>
            <person name="Meng J."/>
            <person name="Yang L."/>
            <person name="Liu J."/>
            <person name="Wen B."/>
            <person name="Zhang N."/>
            <person name="Huang Z."/>
            <person name="Zhu Q."/>
            <person name="Feng Y."/>
            <person name="Mount A."/>
            <person name="Hedgecock D."/>
            <person name="Xu Z."/>
            <person name="Liu Y."/>
            <person name="Domazet-Loso T."/>
            <person name="Du Y."/>
            <person name="Sun X."/>
            <person name="Zhang S."/>
            <person name="Liu B."/>
            <person name="Cheng P."/>
            <person name="Jiang X."/>
            <person name="Li J."/>
            <person name="Fan D."/>
            <person name="Wang W."/>
            <person name="Fu W."/>
            <person name="Wang T."/>
            <person name="Wang B."/>
            <person name="Zhang J."/>
            <person name="Peng Z."/>
            <person name="Li Y."/>
            <person name="Li N."/>
            <person name="Wang J."/>
            <person name="Chen M."/>
            <person name="He Y."/>
            <person name="Tan F."/>
            <person name="Song X."/>
            <person name="Zheng Q."/>
            <person name="Huang R."/>
            <person name="Yang H."/>
            <person name="Du X."/>
            <person name="Chen L."/>
            <person name="Yang M."/>
            <person name="Gaffney P.M."/>
            <person name="Wang S."/>
            <person name="Luo L."/>
            <person name="She Z."/>
            <person name="Ming Y."/>
            <person name="Huang W."/>
            <person name="Zhang S."/>
            <person name="Huang B."/>
            <person name="Zhang Y."/>
            <person name="Qu T."/>
            <person name="Ni P."/>
            <person name="Miao G."/>
            <person name="Wang J."/>
            <person name="Wang Q."/>
            <person name="Steinberg C.E."/>
            <person name="Wang H."/>
            <person name="Li N."/>
            <person name="Qian L."/>
            <person name="Zhang G."/>
            <person name="Li Y."/>
            <person name="Yang H."/>
            <person name="Liu X."/>
            <person name="Wang J."/>
            <person name="Yin Y."/>
            <person name="Wang J."/>
        </authorList>
    </citation>
    <scope>NUCLEOTIDE SEQUENCE [LARGE SCALE GENOMIC DNA]</scope>
    <source>
        <strain evidence="4">05x7-T-G4-1.051#20</strain>
    </source>
</reference>
<keyword evidence="1" id="KW-0732">Signal</keyword>
<dbReference type="PROSITE" id="PS00615">
    <property type="entry name" value="C_TYPE_LECTIN_1"/>
    <property type="match status" value="1"/>
</dbReference>
<dbReference type="EMBL" id="JH818626">
    <property type="protein sequence ID" value="EKC28255.1"/>
    <property type="molecule type" value="Genomic_DNA"/>
</dbReference>
<dbReference type="PROSITE" id="PS50041">
    <property type="entry name" value="C_TYPE_LECTIN_2"/>
    <property type="match status" value="1"/>
</dbReference>
<dbReference type="HOGENOM" id="CLU_708328_0_0_1"/>
<dbReference type="CDD" id="cd00037">
    <property type="entry name" value="CLECT"/>
    <property type="match status" value="1"/>
</dbReference>
<protein>
    <submittedName>
        <fullName evidence="4">Collectin-12</fullName>
    </submittedName>
</protein>
<evidence type="ECO:0000256" key="2">
    <source>
        <dbReference type="ARBA" id="ARBA00023157"/>
    </source>
</evidence>
<dbReference type="Gene3D" id="2.10.70.10">
    <property type="entry name" value="Complement Module, domain 1"/>
    <property type="match status" value="1"/>
</dbReference>
<name>K1QHF1_MAGGI</name>
<accession>K1QHF1</accession>
<dbReference type="InterPro" id="IPR018378">
    <property type="entry name" value="C-type_lectin_CS"/>
</dbReference>
<dbReference type="PANTHER" id="PTHR22803">
    <property type="entry name" value="MANNOSE, PHOSPHOLIPASE, LECTIN RECEPTOR RELATED"/>
    <property type="match status" value="1"/>
</dbReference>
<gene>
    <name evidence="4" type="ORF">CGI_10008644</name>
</gene>
<sequence>MGRSSCYTQFDHVYPQNSLQRKSLLSVKTENQKYSSINAIFEMPRFSKENRERCVGMLQACMSQNTVAATVGTSQKTISLLWKSFQNTEYTDDRSRGGRPGVTTRQIRLLHLRNRFLAAADSAENALGRMISSQTVRNRLKRCGLKACRPYKGTETNNRTCGTGVTCNLQSKCIHTTFDQFVCMPSYINLTLHSLFFPLLLFDICKLKFKKFCSDPPNIPNCYIAQQTFSPPSVTYGCDFGYIGVGNNSTSCVPGKNWNTEGYKCAPICVYGGVHSYGGKKYCVVQGQRSWMNAKDYCYQINAHLMEIESAEEQNWIASKVPGLGCIWIGLTDQETEGIWRWSHSHSAPQNPQWLDGQPDGGTVQNCAMLYKGGWDDYPCDSNLLFICEK</sequence>
<dbReference type="SUPFAM" id="SSF56436">
    <property type="entry name" value="C-type lectin-like"/>
    <property type="match status" value="1"/>
</dbReference>
<comment type="caution">
    <text evidence="3">Lacks conserved residue(s) required for the propagation of feature annotation.</text>
</comment>
<dbReference type="InterPro" id="IPR016186">
    <property type="entry name" value="C-type_lectin-like/link_sf"/>
</dbReference>
<dbReference type="SUPFAM" id="SSF46689">
    <property type="entry name" value="Homeodomain-like"/>
    <property type="match status" value="1"/>
</dbReference>
<evidence type="ECO:0000313" key="4">
    <source>
        <dbReference type="EMBL" id="EKC28255.1"/>
    </source>
</evidence>
<keyword evidence="3" id="KW-0768">Sushi</keyword>
<dbReference type="SUPFAM" id="SSF57535">
    <property type="entry name" value="Complement control module/SCR domain"/>
    <property type="match status" value="1"/>
</dbReference>
<dbReference type="InterPro" id="IPR001304">
    <property type="entry name" value="C-type_lectin-like"/>
</dbReference>
<dbReference type="InterPro" id="IPR050111">
    <property type="entry name" value="C-type_lectin/snaclec_domain"/>
</dbReference>
<evidence type="ECO:0000256" key="3">
    <source>
        <dbReference type="PROSITE-ProRule" id="PRU00302"/>
    </source>
</evidence>
<feature type="disulfide bond" evidence="3">
    <location>
        <begin position="238"/>
        <end position="265"/>
    </location>
</feature>
<keyword evidence="2 3" id="KW-1015">Disulfide bond</keyword>
<dbReference type="InParanoid" id="K1QHF1"/>
<dbReference type="AlphaFoldDB" id="K1QHF1"/>
<evidence type="ECO:0000256" key="1">
    <source>
        <dbReference type="ARBA" id="ARBA00022729"/>
    </source>
</evidence>
<proteinExistence type="predicted"/>
<dbReference type="Pfam" id="PF00059">
    <property type="entry name" value="Lectin_C"/>
    <property type="match status" value="1"/>
</dbReference>
<dbReference type="Gene3D" id="3.10.100.10">
    <property type="entry name" value="Mannose-Binding Protein A, subunit A"/>
    <property type="match status" value="1"/>
</dbReference>
<organism evidence="4">
    <name type="scientific">Magallana gigas</name>
    <name type="common">Pacific oyster</name>
    <name type="synonym">Crassostrea gigas</name>
    <dbReference type="NCBI Taxonomy" id="29159"/>
    <lineage>
        <taxon>Eukaryota</taxon>
        <taxon>Metazoa</taxon>
        <taxon>Spiralia</taxon>
        <taxon>Lophotrochozoa</taxon>
        <taxon>Mollusca</taxon>
        <taxon>Bivalvia</taxon>
        <taxon>Autobranchia</taxon>
        <taxon>Pteriomorphia</taxon>
        <taxon>Ostreida</taxon>
        <taxon>Ostreoidea</taxon>
        <taxon>Ostreidae</taxon>
        <taxon>Magallana</taxon>
    </lineage>
</organism>
<dbReference type="CDD" id="cd00033">
    <property type="entry name" value="CCP"/>
    <property type="match status" value="1"/>
</dbReference>
<dbReference type="PROSITE" id="PS50923">
    <property type="entry name" value="SUSHI"/>
    <property type="match status" value="1"/>
</dbReference>
<dbReference type="InterPro" id="IPR035976">
    <property type="entry name" value="Sushi/SCR/CCP_sf"/>
</dbReference>
<dbReference type="InterPro" id="IPR000436">
    <property type="entry name" value="Sushi_SCR_CCP_dom"/>
</dbReference>
<dbReference type="InterPro" id="IPR009057">
    <property type="entry name" value="Homeodomain-like_sf"/>
</dbReference>